<gene>
    <name evidence="2" type="ORF">AVDCRST_MAG07-1532</name>
</gene>
<evidence type="ECO:0000256" key="1">
    <source>
        <dbReference type="SAM" id="MobiDB-lite"/>
    </source>
</evidence>
<sequence>MHEDPSGASSRGAGPDAPRRPRPAAQPRDARWRGPSAPTSAYGGATATCLQDLASTRHGRTTALVTAARSSAPGVQV</sequence>
<accession>A0A6J4L811</accession>
<feature type="region of interest" description="Disordered" evidence="1">
    <location>
        <begin position="1"/>
        <end position="43"/>
    </location>
</feature>
<dbReference type="AlphaFoldDB" id="A0A6J4L811"/>
<proteinExistence type="predicted"/>
<protein>
    <submittedName>
        <fullName evidence="2">Uncharacterized protein</fullName>
    </submittedName>
</protein>
<name>A0A6J4L811_9ACTN</name>
<dbReference type="EMBL" id="CADCUB010000079">
    <property type="protein sequence ID" value="CAA9326282.1"/>
    <property type="molecule type" value="Genomic_DNA"/>
</dbReference>
<organism evidence="2">
    <name type="scientific">uncultured Frankineae bacterium</name>
    <dbReference type="NCBI Taxonomy" id="437475"/>
    <lineage>
        <taxon>Bacteria</taxon>
        <taxon>Bacillati</taxon>
        <taxon>Actinomycetota</taxon>
        <taxon>Actinomycetes</taxon>
        <taxon>Frankiales</taxon>
        <taxon>environmental samples</taxon>
    </lineage>
</organism>
<evidence type="ECO:0000313" key="2">
    <source>
        <dbReference type="EMBL" id="CAA9326282.1"/>
    </source>
</evidence>
<reference evidence="2" key="1">
    <citation type="submission" date="2020-02" db="EMBL/GenBank/DDBJ databases">
        <authorList>
            <person name="Meier V. D."/>
        </authorList>
    </citation>
    <scope>NUCLEOTIDE SEQUENCE</scope>
    <source>
        <strain evidence="2">AVDCRST_MAG07</strain>
    </source>
</reference>